<keyword evidence="2" id="KW-1185">Reference proteome</keyword>
<organism evidence="1 2">
    <name type="scientific">Pseudomonas fluvialis</name>
    <dbReference type="NCBI Taxonomy" id="1793966"/>
    <lineage>
        <taxon>Bacteria</taxon>
        <taxon>Pseudomonadati</taxon>
        <taxon>Pseudomonadota</taxon>
        <taxon>Gammaproteobacteria</taxon>
        <taxon>Pseudomonadales</taxon>
        <taxon>Pseudomonadaceae</taxon>
        <taxon>Pseudomonas</taxon>
    </lineage>
</organism>
<dbReference type="PANTHER" id="PTHR35868">
    <property type="entry name" value="DUF2804 DOMAIN-CONTAINING PROTEIN-RELATED"/>
    <property type="match status" value="1"/>
</dbReference>
<sequence length="338" mass="36993">MNSLVSPLPASATVPLCLGDGRLNPAAVGWSARPQLDCHIPGHFGRRKRWNHWCITTPNWMLAITLADLDLMGFAAAYFLDLHSGKSVAFTRRSPLARGCELADTPQASQSFEHPQLHMRVDEQAGRTRLSVNAPDIGGQHLQVELDIQRPAHLESMNLVVPFAKGGFHASCRQLGLPVTGSLKLGSHSYQCIPGRSFAALDFGRGLWPHNSDWSRVAFAAPGGIAGNFGTGWTDGSGLTDNALWFGGKLAKLDSQVSFRPDNSSEPLSPWSIRSECGRVELTFSPRQLHRTCPQFGPLYHDNRQWFGEFSGVLLAEDGDKVPVHSALGWIGLNQARW</sequence>
<dbReference type="Pfam" id="PF10974">
    <property type="entry name" value="DUF2804"/>
    <property type="match status" value="1"/>
</dbReference>
<comment type="caution">
    <text evidence="1">The sequence shown here is derived from an EMBL/GenBank/DDBJ whole genome shotgun (WGS) entry which is preliminary data.</text>
</comment>
<accession>A0A7X0BRN5</accession>
<protein>
    <recommendedName>
        <fullName evidence="3">DUF2804 domain-containing protein</fullName>
    </recommendedName>
</protein>
<reference evidence="1 2" key="1">
    <citation type="submission" date="2020-08" db="EMBL/GenBank/DDBJ databases">
        <title>Functional genomics of gut bacteria from endangered species of beetles.</title>
        <authorList>
            <person name="Carlos-Shanley C."/>
        </authorList>
    </citation>
    <scope>NUCLEOTIDE SEQUENCE [LARGE SCALE GENOMIC DNA]</scope>
    <source>
        <strain evidence="1 2">S00202</strain>
    </source>
</reference>
<evidence type="ECO:0000313" key="2">
    <source>
        <dbReference type="Proteomes" id="UP000557193"/>
    </source>
</evidence>
<gene>
    <name evidence="1" type="ORF">HNP49_001325</name>
</gene>
<dbReference type="AlphaFoldDB" id="A0A7X0BRN5"/>
<evidence type="ECO:0008006" key="3">
    <source>
        <dbReference type="Google" id="ProtNLM"/>
    </source>
</evidence>
<dbReference type="PANTHER" id="PTHR35868:SF3">
    <property type="entry name" value="DUF2804 DOMAIN-CONTAINING PROTEIN"/>
    <property type="match status" value="1"/>
</dbReference>
<dbReference type="EMBL" id="JACHLL010000002">
    <property type="protein sequence ID" value="MBB6341168.1"/>
    <property type="molecule type" value="Genomic_DNA"/>
</dbReference>
<proteinExistence type="predicted"/>
<dbReference type="RefSeq" id="WP_184681733.1">
    <property type="nucleotide sequence ID" value="NZ_JACHLL010000002.1"/>
</dbReference>
<dbReference type="Proteomes" id="UP000557193">
    <property type="component" value="Unassembled WGS sequence"/>
</dbReference>
<dbReference type="InterPro" id="IPR021243">
    <property type="entry name" value="DUF2804"/>
</dbReference>
<evidence type="ECO:0000313" key="1">
    <source>
        <dbReference type="EMBL" id="MBB6341168.1"/>
    </source>
</evidence>
<name>A0A7X0BRN5_9PSED</name>